<comment type="subcellular location">
    <subcellularLocation>
        <location evidence="1">Cell inner membrane</location>
        <topology evidence="1">Multi-pass membrane protein</topology>
    </subcellularLocation>
    <subcellularLocation>
        <location evidence="9">Cell membrane</location>
        <topology evidence="9">Multi-pass membrane protein</topology>
    </subcellularLocation>
</comment>
<feature type="transmembrane region" description="Helical" evidence="9">
    <location>
        <begin position="36"/>
        <end position="53"/>
    </location>
</feature>
<proteinExistence type="inferred from homology"/>
<reference evidence="11 12" key="1">
    <citation type="submission" date="2018-05" db="EMBL/GenBank/DDBJ databases">
        <title>Genomic Encyclopedia of Type Strains, Phase IV (KMG-IV): sequencing the most valuable type-strain genomes for metagenomic binning, comparative biology and taxonomic classification.</title>
        <authorList>
            <person name="Goeker M."/>
        </authorList>
    </citation>
    <scope>NUCLEOTIDE SEQUENCE [LARGE SCALE GENOMIC DNA]</scope>
    <source>
        <strain evidence="11 12">DSM 6462</strain>
    </source>
</reference>
<dbReference type="SUPFAM" id="SSF161098">
    <property type="entry name" value="MetI-like"/>
    <property type="match status" value="1"/>
</dbReference>
<evidence type="ECO:0000256" key="5">
    <source>
        <dbReference type="ARBA" id="ARBA00022519"/>
    </source>
</evidence>
<dbReference type="NCBIfam" id="TIGR01726">
    <property type="entry name" value="HEQRo_perm_3TM"/>
    <property type="match status" value="1"/>
</dbReference>
<evidence type="ECO:0000256" key="3">
    <source>
        <dbReference type="ARBA" id="ARBA00022448"/>
    </source>
</evidence>
<dbReference type="InterPro" id="IPR000515">
    <property type="entry name" value="MetI-like"/>
</dbReference>
<dbReference type="InterPro" id="IPR035906">
    <property type="entry name" value="MetI-like_sf"/>
</dbReference>
<evidence type="ECO:0000256" key="2">
    <source>
        <dbReference type="ARBA" id="ARBA00010072"/>
    </source>
</evidence>
<keyword evidence="8 9" id="KW-0472">Membrane</keyword>
<dbReference type="Gene3D" id="1.10.3720.10">
    <property type="entry name" value="MetI-like"/>
    <property type="match status" value="1"/>
</dbReference>
<dbReference type="Pfam" id="PF00528">
    <property type="entry name" value="BPD_transp_1"/>
    <property type="match status" value="1"/>
</dbReference>
<protein>
    <submittedName>
        <fullName evidence="11">Amino acid ABC transporter membrane protein 1 (PAAT family)</fullName>
    </submittedName>
</protein>
<dbReference type="InterPro" id="IPR051613">
    <property type="entry name" value="ABC_transp_permease_HisMQ"/>
</dbReference>
<dbReference type="InterPro" id="IPR010065">
    <property type="entry name" value="AA_ABC_transptr_permease_3TM"/>
</dbReference>
<dbReference type="RefSeq" id="WP_210206511.1">
    <property type="nucleotide sequence ID" value="NZ_JAHBRY010000003.1"/>
</dbReference>
<evidence type="ECO:0000313" key="11">
    <source>
        <dbReference type="EMBL" id="PXW55229.1"/>
    </source>
</evidence>
<keyword evidence="5" id="KW-0997">Cell inner membrane</keyword>
<comment type="caution">
    <text evidence="11">The sequence shown here is derived from an EMBL/GenBank/DDBJ whole genome shotgun (WGS) entry which is preliminary data.</text>
</comment>
<keyword evidence="3 9" id="KW-0813">Transport</keyword>
<dbReference type="CDD" id="cd06261">
    <property type="entry name" value="TM_PBP2"/>
    <property type="match status" value="1"/>
</dbReference>
<feature type="transmembrane region" description="Helical" evidence="9">
    <location>
        <begin position="65"/>
        <end position="84"/>
    </location>
</feature>
<evidence type="ECO:0000256" key="4">
    <source>
        <dbReference type="ARBA" id="ARBA00022475"/>
    </source>
</evidence>
<evidence type="ECO:0000256" key="6">
    <source>
        <dbReference type="ARBA" id="ARBA00022692"/>
    </source>
</evidence>
<keyword evidence="7 9" id="KW-1133">Transmembrane helix</keyword>
<feature type="domain" description="ABC transmembrane type-1" evidence="10">
    <location>
        <begin position="27"/>
        <end position="227"/>
    </location>
</feature>
<sequence length="239" mass="25735">MQFDFSTFLVLIGFGPMGWGAQLLRGAATTIEISVASYVLGLALGLVGCWAKLSGGLIATRVAELYTTLVRAIPALLLIILLYYTGTSMFDAAMGLVGLKGRITLSGFATVVFALGFIKGAYMTEVFRGAMVSTPKGIHEAGKALALPPLIRFRLVTFPLMLRIALPGLGNLWQSALKDSALVSVVGFEELLNVGKIAASQTKFYLSFFLLVAAMFLAISLISNLFIDRLERRLNRGFV</sequence>
<comment type="similarity">
    <text evidence="2">Belongs to the binding-protein-dependent transport system permease family. HisMQ subfamily.</text>
</comment>
<dbReference type="AlphaFoldDB" id="A0A2V3U0V1"/>
<evidence type="ECO:0000256" key="8">
    <source>
        <dbReference type="ARBA" id="ARBA00023136"/>
    </source>
</evidence>
<keyword evidence="12" id="KW-1185">Reference proteome</keyword>
<evidence type="ECO:0000256" key="1">
    <source>
        <dbReference type="ARBA" id="ARBA00004429"/>
    </source>
</evidence>
<keyword evidence="4" id="KW-1003">Cell membrane</keyword>
<evidence type="ECO:0000259" key="10">
    <source>
        <dbReference type="PROSITE" id="PS50928"/>
    </source>
</evidence>
<dbReference type="Proteomes" id="UP000248021">
    <property type="component" value="Unassembled WGS sequence"/>
</dbReference>
<dbReference type="PANTHER" id="PTHR30133">
    <property type="entry name" value="CATIONIC AMINO ACID TRANSPORTER, MEMBRANE COMPONENT"/>
    <property type="match status" value="1"/>
</dbReference>
<dbReference type="PROSITE" id="PS50928">
    <property type="entry name" value="ABC_TM1"/>
    <property type="match status" value="1"/>
</dbReference>
<evidence type="ECO:0000313" key="12">
    <source>
        <dbReference type="Proteomes" id="UP000248021"/>
    </source>
</evidence>
<organism evidence="11 12">
    <name type="scientific">Chelatococcus asaccharovorans</name>
    <dbReference type="NCBI Taxonomy" id="28210"/>
    <lineage>
        <taxon>Bacteria</taxon>
        <taxon>Pseudomonadati</taxon>
        <taxon>Pseudomonadota</taxon>
        <taxon>Alphaproteobacteria</taxon>
        <taxon>Hyphomicrobiales</taxon>
        <taxon>Chelatococcaceae</taxon>
        <taxon>Chelatococcus</taxon>
    </lineage>
</organism>
<evidence type="ECO:0000256" key="9">
    <source>
        <dbReference type="RuleBase" id="RU363032"/>
    </source>
</evidence>
<accession>A0A2V3U0V1</accession>
<dbReference type="GO" id="GO:0043190">
    <property type="term" value="C:ATP-binding cassette (ABC) transporter complex"/>
    <property type="evidence" value="ECO:0007669"/>
    <property type="project" value="InterPro"/>
</dbReference>
<gene>
    <name evidence="11" type="ORF">C7450_110168</name>
</gene>
<name>A0A2V3U0V1_9HYPH</name>
<evidence type="ECO:0000256" key="7">
    <source>
        <dbReference type="ARBA" id="ARBA00022989"/>
    </source>
</evidence>
<feature type="transmembrane region" description="Helical" evidence="9">
    <location>
        <begin position="204"/>
        <end position="227"/>
    </location>
</feature>
<keyword evidence="6 9" id="KW-0812">Transmembrane</keyword>
<dbReference type="EMBL" id="QJJK01000010">
    <property type="protein sequence ID" value="PXW55229.1"/>
    <property type="molecule type" value="Genomic_DNA"/>
</dbReference>
<dbReference type="GO" id="GO:0022857">
    <property type="term" value="F:transmembrane transporter activity"/>
    <property type="evidence" value="ECO:0007669"/>
    <property type="project" value="InterPro"/>
</dbReference>
<feature type="transmembrane region" description="Helical" evidence="9">
    <location>
        <begin position="104"/>
        <end position="123"/>
    </location>
</feature>